<feature type="domain" description="KEN" evidence="5">
    <location>
        <begin position="188"/>
        <end position="337"/>
    </location>
</feature>
<reference evidence="6 7" key="1">
    <citation type="submission" date="2024-08" db="EMBL/GenBank/DDBJ databases">
        <authorList>
            <person name="Cucini C."/>
            <person name="Frati F."/>
        </authorList>
    </citation>
    <scope>NUCLEOTIDE SEQUENCE [LARGE SCALE GENOMIC DNA]</scope>
</reference>
<dbReference type="Gene3D" id="1.10.510.10">
    <property type="entry name" value="Transferase(Phosphotransferase) domain 1"/>
    <property type="match status" value="1"/>
</dbReference>
<dbReference type="PROSITE" id="PS50011">
    <property type="entry name" value="PROTEIN_KINASE_DOM"/>
    <property type="match status" value="1"/>
</dbReference>
<dbReference type="Gene3D" id="1.20.1440.180">
    <property type="entry name" value="KEN domain"/>
    <property type="match status" value="1"/>
</dbReference>
<evidence type="ECO:0000256" key="1">
    <source>
        <dbReference type="ARBA" id="ARBA00022729"/>
    </source>
</evidence>
<dbReference type="PROSITE" id="PS51392">
    <property type="entry name" value="KEN"/>
    <property type="match status" value="1"/>
</dbReference>
<organism evidence="6 7">
    <name type="scientific">Orchesella dallaii</name>
    <dbReference type="NCBI Taxonomy" id="48710"/>
    <lineage>
        <taxon>Eukaryota</taxon>
        <taxon>Metazoa</taxon>
        <taxon>Ecdysozoa</taxon>
        <taxon>Arthropoda</taxon>
        <taxon>Hexapoda</taxon>
        <taxon>Collembola</taxon>
        <taxon>Entomobryomorpha</taxon>
        <taxon>Entomobryoidea</taxon>
        <taxon>Orchesellidae</taxon>
        <taxon>Orchesellinae</taxon>
        <taxon>Orchesella</taxon>
    </lineage>
</organism>
<dbReference type="EMBL" id="CAXLJM020000001">
    <property type="protein sequence ID" value="CAL8068256.1"/>
    <property type="molecule type" value="Genomic_DNA"/>
</dbReference>
<gene>
    <name evidence="6" type="ORF">ODALV1_LOCUS183</name>
</gene>
<evidence type="ECO:0000256" key="2">
    <source>
        <dbReference type="ARBA" id="ARBA00022741"/>
    </source>
</evidence>
<keyword evidence="2" id="KW-0547">Nucleotide-binding</keyword>
<keyword evidence="1" id="KW-0732">Signal</keyword>
<dbReference type="InterPro" id="IPR011009">
    <property type="entry name" value="Kinase-like_dom_sf"/>
</dbReference>
<dbReference type="InterPro" id="IPR000719">
    <property type="entry name" value="Prot_kinase_dom"/>
</dbReference>
<dbReference type="InterPro" id="IPR008271">
    <property type="entry name" value="Ser/Thr_kinase_AS"/>
</dbReference>
<name>A0ABP1PHZ0_9HEXA</name>
<feature type="domain" description="Protein kinase" evidence="4">
    <location>
        <begin position="1"/>
        <end position="185"/>
    </location>
</feature>
<dbReference type="PROSITE" id="PS00108">
    <property type="entry name" value="PROTEIN_KINASE_ST"/>
    <property type="match status" value="1"/>
</dbReference>
<dbReference type="PANTHER" id="PTHR13954">
    <property type="entry name" value="IRE1-RELATED"/>
    <property type="match status" value="1"/>
</dbReference>
<dbReference type="InterPro" id="IPR045133">
    <property type="entry name" value="IRE1/2-like"/>
</dbReference>
<evidence type="ECO:0000313" key="6">
    <source>
        <dbReference type="EMBL" id="CAL8068256.1"/>
    </source>
</evidence>
<keyword evidence="3" id="KW-0067">ATP-binding</keyword>
<comment type="caution">
    <text evidence="6">The sequence shown here is derived from an EMBL/GenBank/DDBJ whole genome shotgun (WGS) entry which is preliminary data.</text>
</comment>
<dbReference type="Pfam" id="PF06479">
    <property type="entry name" value="Ribonuc_2-5A"/>
    <property type="match status" value="1"/>
</dbReference>
<evidence type="ECO:0000259" key="4">
    <source>
        <dbReference type="PROSITE" id="PS50011"/>
    </source>
</evidence>
<dbReference type="SUPFAM" id="SSF56112">
    <property type="entry name" value="Protein kinase-like (PK-like)"/>
    <property type="match status" value="1"/>
</dbReference>
<evidence type="ECO:0000259" key="5">
    <source>
        <dbReference type="PROSITE" id="PS51392"/>
    </source>
</evidence>
<accession>A0ABP1PHZ0</accession>
<dbReference type="PANTHER" id="PTHR13954:SF6">
    <property type="entry name" value="NON-SPECIFIC SERINE_THREONINE PROTEIN KINASE"/>
    <property type="match status" value="1"/>
</dbReference>
<dbReference type="InterPro" id="IPR038357">
    <property type="entry name" value="KEN_sf"/>
</dbReference>
<evidence type="ECO:0000313" key="7">
    <source>
        <dbReference type="Proteomes" id="UP001642540"/>
    </source>
</evidence>
<proteinExistence type="predicted"/>
<protein>
    <submittedName>
        <fullName evidence="6">Uncharacterized protein</fullName>
    </submittedName>
</protein>
<sequence>MENKLVSISTDAISNIEILHQATKGIHHLHEKRIIHRDLKPQNILLVRLNALEIRVKIADFGISRAIPDERTSVTLTTTGMAAIGWRSPEILNFESGTPTAIKRLSTATDIFSLGCIFYYILTNGMHPFGQNPVDQEFNIKNYCNISTDHLPPLLIGNKWLIDNMIVRDPKARPNVKTIISHYIFWKSDKTLEFMAHISDVLFDYKQDEKIIQLGNDIESYYDVVAPNCHPRFGNPDGWLQMTCPIVRQYLCENRERTYHGRTLYQLIRTIRNLKGHHGSLAAKWLQVQYTLGSLPCGFVNYWMSRFPFLLPTLWHLCQSLLQASNDAYDVKRFYTCE</sequence>
<keyword evidence="7" id="KW-1185">Reference proteome</keyword>
<dbReference type="Proteomes" id="UP001642540">
    <property type="component" value="Unassembled WGS sequence"/>
</dbReference>
<dbReference type="InterPro" id="IPR010513">
    <property type="entry name" value="KEN_dom"/>
</dbReference>
<dbReference type="Pfam" id="PF00069">
    <property type="entry name" value="Pkinase"/>
    <property type="match status" value="1"/>
</dbReference>
<evidence type="ECO:0000256" key="3">
    <source>
        <dbReference type="ARBA" id="ARBA00022840"/>
    </source>
</evidence>
<dbReference type="SMART" id="SM00220">
    <property type="entry name" value="S_TKc"/>
    <property type="match status" value="1"/>
</dbReference>